<evidence type="ECO:0000313" key="2">
    <source>
        <dbReference type="EMBL" id="AXL21829.1"/>
    </source>
</evidence>
<reference evidence="2 3" key="1">
    <citation type="submission" date="2018-05" db="EMBL/GenBank/DDBJ databases">
        <title>Complete genome sequence of Megasphaera sp. AJH120T, isolated from the ceca of a chicken.</title>
        <authorList>
            <person name="Maki J."/>
            <person name="Looft T."/>
        </authorList>
    </citation>
    <scope>NUCLEOTIDE SEQUENCE [LARGE SCALE GENOMIC DNA]</scope>
    <source>
        <strain evidence="2 3">AJH120</strain>
    </source>
</reference>
<protein>
    <submittedName>
        <fullName evidence="2">XRE family transcriptional regulator</fullName>
    </submittedName>
</protein>
<accession>A0A346B136</accession>
<dbReference type="SUPFAM" id="SSF47413">
    <property type="entry name" value="lambda repressor-like DNA-binding domains"/>
    <property type="match status" value="1"/>
</dbReference>
<organism evidence="2 3">
    <name type="scientific">Megasphaera stantonii</name>
    <dbReference type="NCBI Taxonomy" id="2144175"/>
    <lineage>
        <taxon>Bacteria</taxon>
        <taxon>Bacillati</taxon>
        <taxon>Bacillota</taxon>
        <taxon>Negativicutes</taxon>
        <taxon>Veillonellales</taxon>
        <taxon>Veillonellaceae</taxon>
        <taxon>Megasphaera</taxon>
    </lineage>
</organism>
<dbReference type="Gene3D" id="1.10.260.40">
    <property type="entry name" value="lambda repressor-like DNA-binding domains"/>
    <property type="match status" value="1"/>
</dbReference>
<dbReference type="RefSeq" id="WP_107196359.1">
    <property type="nucleotide sequence ID" value="NZ_CP029462.1"/>
</dbReference>
<dbReference type="Proteomes" id="UP000254337">
    <property type="component" value="Chromosome"/>
</dbReference>
<name>A0A346B136_9FIRM</name>
<feature type="domain" description="HTH cro/C1-type" evidence="1">
    <location>
        <begin position="5"/>
        <end position="60"/>
    </location>
</feature>
<dbReference type="PROSITE" id="PS50943">
    <property type="entry name" value="HTH_CROC1"/>
    <property type="match status" value="1"/>
</dbReference>
<dbReference type="KEGG" id="meg:DKB62_09780"/>
<evidence type="ECO:0000313" key="3">
    <source>
        <dbReference type="Proteomes" id="UP000254337"/>
    </source>
</evidence>
<evidence type="ECO:0000259" key="1">
    <source>
        <dbReference type="PROSITE" id="PS50943"/>
    </source>
</evidence>
<dbReference type="GO" id="GO:0003677">
    <property type="term" value="F:DNA binding"/>
    <property type="evidence" value="ECO:0007669"/>
    <property type="project" value="InterPro"/>
</dbReference>
<dbReference type="OrthoDB" id="48775at2"/>
<dbReference type="InterPro" id="IPR001387">
    <property type="entry name" value="Cro/C1-type_HTH"/>
</dbReference>
<gene>
    <name evidence="2" type="ORF">DKB62_09780</name>
</gene>
<dbReference type="CDD" id="cd00093">
    <property type="entry name" value="HTH_XRE"/>
    <property type="match status" value="1"/>
</dbReference>
<keyword evidence="3" id="KW-1185">Reference proteome</keyword>
<dbReference type="Pfam" id="PF01381">
    <property type="entry name" value="HTH_3"/>
    <property type="match status" value="1"/>
</dbReference>
<dbReference type="InterPro" id="IPR010982">
    <property type="entry name" value="Lambda_DNA-bd_dom_sf"/>
</dbReference>
<proteinExistence type="predicted"/>
<sequence>MFENLRRLRTEAGITCEQMAEYMGLETKSAYSKKELGQTRFTLAEARKVSEILGKSIEDIFYADEVS</sequence>
<dbReference type="EMBL" id="CP029462">
    <property type="protein sequence ID" value="AXL21829.1"/>
    <property type="molecule type" value="Genomic_DNA"/>
</dbReference>
<dbReference type="SMART" id="SM00530">
    <property type="entry name" value="HTH_XRE"/>
    <property type="match status" value="1"/>
</dbReference>
<dbReference type="AlphaFoldDB" id="A0A346B136"/>